<name>A0A5M3N115_CONPW</name>
<dbReference type="Proteomes" id="UP000053558">
    <property type="component" value="Unassembled WGS sequence"/>
</dbReference>
<proteinExistence type="predicted"/>
<dbReference type="RefSeq" id="XP_007764622.1">
    <property type="nucleotide sequence ID" value="XM_007766432.1"/>
</dbReference>
<dbReference type="KEGG" id="cput:CONPUDRAFT_141760"/>
<sequence>MPAQPSDLLSLARFKLHLAIGGKDNCNLHRWVLLKNSLVHPQSEVVHPAVSNPSRAPPVCHAHHYNGDSDEDDEVDSFMFPDASEIALRNSSDAESEWLDSLLEELEDPDDGDVRVSVVPAEDDEDHHLSPLISPMSSSDDLLNHDEYFPPPIAVPYPVPYPPLHHPLSDSYDLGPIASPPHISPPAYDALPYYDSDDLDDLSVPEAIEDTSDDESDAPSTPSLGRSSSLEFPDSASVRMLDGRQQPHVYIRTPDSYIGRLDIDPLPFPDEDHFTYNGIYQQC</sequence>
<feature type="compositionally biased region" description="Acidic residues" evidence="1">
    <location>
        <begin position="208"/>
        <end position="217"/>
    </location>
</feature>
<feature type="region of interest" description="Disordered" evidence="1">
    <location>
        <begin position="208"/>
        <end position="233"/>
    </location>
</feature>
<protein>
    <submittedName>
        <fullName evidence="2">Uncharacterized protein</fullName>
    </submittedName>
</protein>
<dbReference type="AlphaFoldDB" id="A0A5M3N115"/>
<comment type="caution">
    <text evidence="2">The sequence shown here is derived from an EMBL/GenBank/DDBJ whole genome shotgun (WGS) entry which is preliminary data.</text>
</comment>
<evidence type="ECO:0000256" key="1">
    <source>
        <dbReference type="SAM" id="MobiDB-lite"/>
    </source>
</evidence>
<dbReference type="OMA" id="AFMFPDP"/>
<evidence type="ECO:0000313" key="3">
    <source>
        <dbReference type="Proteomes" id="UP000053558"/>
    </source>
</evidence>
<accession>A0A5M3N115</accession>
<dbReference type="GeneID" id="19201663"/>
<gene>
    <name evidence="2" type="ORF">CONPUDRAFT_141760</name>
</gene>
<keyword evidence="3" id="KW-1185">Reference proteome</keyword>
<feature type="compositionally biased region" description="Polar residues" evidence="1">
    <location>
        <begin position="218"/>
        <end position="230"/>
    </location>
</feature>
<dbReference type="EMBL" id="JH711574">
    <property type="protein sequence ID" value="EIW84976.1"/>
    <property type="molecule type" value="Genomic_DNA"/>
</dbReference>
<dbReference type="OrthoDB" id="3263748at2759"/>
<evidence type="ECO:0000313" key="2">
    <source>
        <dbReference type="EMBL" id="EIW84976.1"/>
    </source>
</evidence>
<organism evidence="2 3">
    <name type="scientific">Coniophora puteana (strain RWD-64-598)</name>
    <name type="common">Brown rot fungus</name>
    <dbReference type="NCBI Taxonomy" id="741705"/>
    <lineage>
        <taxon>Eukaryota</taxon>
        <taxon>Fungi</taxon>
        <taxon>Dikarya</taxon>
        <taxon>Basidiomycota</taxon>
        <taxon>Agaricomycotina</taxon>
        <taxon>Agaricomycetes</taxon>
        <taxon>Agaricomycetidae</taxon>
        <taxon>Boletales</taxon>
        <taxon>Coniophorineae</taxon>
        <taxon>Coniophoraceae</taxon>
        <taxon>Coniophora</taxon>
    </lineage>
</organism>
<reference evidence="3" key="1">
    <citation type="journal article" date="2012" name="Science">
        <title>The Paleozoic origin of enzymatic lignin decomposition reconstructed from 31 fungal genomes.</title>
        <authorList>
            <person name="Floudas D."/>
            <person name="Binder M."/>
            <person name="Riley R."/>
            <person name="Barry K."/>
            <person name="Blanchette R.A."/>
            <person name="Henrissat B."/>
            <person name="Martinez A.T."/>
            <person name="Otillar R."/>
            <person name="Spatafora J.W."/>
            <person name="Yadav J.S."/>
            <person name="Aerts A."/>
            <person name="Benoit I."/>
            <person name="Boyd A."/>
            <person name="Carlson A."/>
            <person name="Copeland A."/>
            <person name="Coutinho P.M."/>
            <person name="de Vries R.P."/>
            <person name="Ferreira P."/>
            <person name="Findley K."/>
            <person name="Foster B."/>
            <person name="Gaskell J."/>
            <person name="Glotzer D."/>
            <person name="Gorecki P."/>
            <person name="Heitman J."/>
            <person name="Hesse C."/>
            <person name="Hori C."/>
            <person name="Igarashi K."/>
            <person name="Jurgens J.A."/>
            <person name="Kallen N."/>
            <person name="Kersten P."/>
            <person name="Kohler A."/>
            <person name="Kuees U."/>
            <person name="Kumar T.K.A."/>
            <person name="Kuo A."/>
            <person name="LaButti K."/>
            <person name="Larrondo L.F."/>
            <person name="Lindquist E."/>
            <person name="Ling A."/>
            <person name="Lombard V."/>
            <person name="Lucas S."/>
            <person name="Lundell T."/>
            <person name="Martin R."/>
            <person name="McLaughlin D.J."/>
            <person name="Morgenstern I."/>
            <person name="Morin E."/>
            <person name="Murat C."/>
            <person name="Nagy L.G."/>
            <person name="Nolan M."/>
            <person name="Ohm R.A."/>
            <person name="Patyshakuliyeva A."/>
            <person name="Rokas A."/>
            <person name="Ruiz-Duenas F.J."/>
            <person name="Sabat G."/>
            <person name="Salamov A."/>
            <person name="Samejima M."/>
            <person name="Schmutz J."/>
            <person name="Slot J.C."/>
            <person name="St John F."/>
            <person name="Stenlid J."/>
            <person name="Sun H."/>
            <person name="Sun S."/>
            <person name="Syed K."/>
            <person name="Tsang A."/>
            <person name="Wiebenga A."/>
            <person name="Young D."/>
            <person name="Pisabarro A."/>
            <person name="Eastwood D.C."/>
            <person name="Martin F."/>
            <person name="Cullen D."/>
            <person name="Grigoriev I.V."/>
            <person name="Hibbett D.S."/>
        </authorList>
    </citation>
    <scope>NUCLEOTIDE SEQUENCE [LARGE SCALE GENOMIC DNA]</scope>
    <source>
        <strain evidence="3">RWD-64-598 SS2</strain>
    </source>
</reference>